<dbReference type="CDD" id="cd06267">
    <property type="entry name" value="PBP1_LacI_sugar_binding-like"/>
    <property type="match status" value="1"/>
</dbReference>
<comment type="caution">
    <text evidence="5">The sequence shown here is derived from an EMBL/GenBank/DDBJ whole genome shotgun (WGS) entry which is preliminary data.</text>
</comment>
<dbReference type="GO" id="GO:0000976">
    <property type="term" value="F:transcription cis-regulatory region binding"/>
    <property type="evidence" value="ECO:0007669"/>
    <property type="project" value="TreeGrafter"/>
</dbReference>
<keyword evidence="6" id="KW-1185">Reference proteome</keyword>
<dbReference type="Gene3D" id="1.10.260.40">
    <property type="entry name" value="lambda repressor-like DNA-binding domains"/>
    <property type="match status" value="1"/>
</dbReference>
<evidence type="ECO:0000256" key="2">
    <source>
        <dbReference type="ARBA" id="ARBA00023125"/>
    </source>
</evidence>
<dbReference type="SUPFAM" id="SSF47413">
    <property type="entry name" value="lambda repressor-like DNA-binding domains"/>
    <property type="match status" value="1"/>
</dbReference>
<dbReference type="EMBL" id="PXOT01000018">
    <property type="protein sequence ID" value="PSG92609.1"/>
    <property type="molecule type" value="Genomic_DNA"/>
</dbReference>
<dbReference type="SMART" id="SM00354">
    <property type="entry name" value="HTH_LACI"/>
    <property type="match status" value="1"/>
</dbReference>
<dbReference type="PROSITE" id="PS50932">
    <property type="entry name" value="HTH_LACI_2"/>
    <property type="match status" value="1"/>
</dbReference>
<dbReference type="Proteomes" id="UP000238430">
    <property type="component" value="Unassembled WGS sequence"/>
</dbReference>
<dbReference type="OrthoDB" id="9803256at2"/>
<dbReference type="PANTHER" id="PTHR30146:SF109">
    <property type="entry name" value="HTH-TYPE TRANSCRIPTIONAL REGULATOR GALS"/>
    <property type="match status" value="1"/>
</dbReference>
<dbReference type="Pfam" id="PF13377">
    <property type="entry name" value="Peripla_BP_3"/>
    <property type="match status" value="1"/>
</dbReference>
<dbReference type="Gene3D" id="3.40.50.2300">
    <property type="match status" value="2"/>
</dbReference>
<keyword evidence="2" id="KW-0238">DNA-binding</keyword>
<dbReference type="PANTHER" id="PTHR30146">
    <property type="entry name" value="LACI-RELATED TRANSCRIPTIONAL REPRESSOR"/>
    <property type="match status" value="1"/>
</dbReference>
<dbReference type="RefSeq" id="WP_106677313.1">
    <property type="nucleotide sequence ID" value="NZ_JACHWV010000005.1"/>
</dbReference>
<dbReference type="InterPro" id="IPR000843">
    <property type="entry name" value="HTH_LacI"/>
</dbReference>
<keyword evidence="1" id="KW-0805">Transcription regulation</keyword>
<dbReference type="AlphaFoldDB" id="A0A2T1NI70"/>
<dbReference type="SUPFAM" id="SSF53822">
    <property type="entry name" value="Periplasmic binding protein-like I"/>
    <property type="match status" value="1"/>
</dbReference>
<feature type="domain" description="HTH lacI-type" evidence="4">
    <location>
        <begin position="5"/>
        <end position="59"/>
    </location>
</feature>
<sequence>MKKSITLKELSKILGVSISTISKALNDSPEISHDTKTKVKELAALHKYQPNVLARNLKSGTTKTIAVVIPSVQNFFFAQVLYGIEQEIAKTDYNLVVSLTNESLEKESNNLNHFSNGIVDGFIVTASEETQIKKEYTHFTSALDNKKAIVMFDRVVKDINCDKVLVDDKEAVYKATSHLIKSGRKKIALVSTISNLTVGKSRIAGYKQALNENGIEFLESYVVSSSEEGIKKETDLFLSNNQTDAIIALDIQSSLSGLKSVKEKGLEIPKDVAIIGYSSERTASHLTPELSTISQNGIEIGRKATKLLIDRLKFPEKPFENIVVASKIQNRQSS</sequence>
<dbReference type="CDD" id="cd01392">
    <property type="entry name" value="HTH_LacI"/>
    <property type="match status" value="1"/>
</dbReference>
<evidence type="ECO:0000259" key="4">
    <source>
        <dbReference type="PROSITE" id="PS50932"/>
    </source>
</evidence>
<dbReference type="GO" id="GO:0003700">
    <property type="term" value="F:DNA-binding transcription factor activity"/>
    <property type="evidence" value="ECO:0007669"/>
    <property type="project" value="TreeGrafter"/>
</dbReference>
<evidence type="ECO:0000256" key="3">
    <source>
        <dbReference type="ARBA" id="ARBA00023163"/>
    </source>
</evidence>
<name>A0A2T1NI70_9FLAO</name>
<dbReference type="InterPro" id="IPR046335">
    <property type="entry name" value="LacI/GalR-like_sensor"/>
</dbReference>
<dbReference type="InterPro" id="IPR028082">
    <property type="entry name" value="Peripla_BP_I"/>
</dbReference>
<evidence type="ECO:0000256" key="1">
    <source>
        <dbReference type="ARBA" id="ARBA00023015"/>
    </source>
</evidence>
<keyword evidence="3" id="KW-0804">Transcription</keyword>
<accession>A0A2T1NI70</accession>
<gene>
    <name evidence="5" type="ORF">C7H61_03975</name>
</gene>
<dbReference type="Pfam" id="PF00356">
    <property type="entry name" value="LacI"/>
    <property type="match status" value="1"/>
</dbReference>
<protein>
    <submittedName>
        <fullName evidence="5">LacI family transcriptional regulator</fullName>
    </submittedName>
</protein>
<evidence type="ECO:0000313" key="6">
    <source>
        <dbReference type="Proteomes" id="UP000238430"/>
    </source>
</evidence>
<dbReference type="InterPro" id="IPR010982">
    <property type="entry name" value="Lambda_DNA-bd_dom_sf"/>
</dbReference>
<proteinExistence type="predicted"/>
<evidence type="ECO:0000313" key="5">
    <source>
        <dbReference type="EMBL" id="PSG92609.1"/>
    </source>
</evidence>
<organism evidence="5 6">
    <name type="scientific">Mesoflavibacter zeaxanthinifaciens subsp. sabulilitoris</name>
    <dbReference type="NCBI Taxonomy" id="1520893"/>
    <lineage>
        <taxon>Bacteria</taxon>
        <taxon>Pseudomonadati</taxon>
        <taxon>Bacteroidota</taxon>
        <taxon>Flavobacteriia</taxon>
        <taxon>Flavobacteriales</taxon>
        <taxon>Flavobacteriaceae</taxon>
        <taxon>Mesoflavibacter</taxon>
    </lineage>
</organism>
<reference evidence="5 6" key="1">
    <citation type="submission" date="2018-03" db="EMBL/GenBank/DDBJ databases">
        <title>Mesoflavibacter sp. HG37 and Mesoflavibacter sp. HG96 sp.nov., two marine bacteria isolated from seawater of Western Pacific Ocean.</title>
        <authorList>
            <person name="Cheng H."/>
            <person name="Wu Y.-H."/>
            <person name="Guo L.-L."/>
            <person name="Xu X.-W."/>
        </authorList>
    </citation>
    <scope>NUCLEOTIDE SEQUENCE [LARGE SCALE GENOMIC DNA]</scope>
    <source>
        <strain evidence="5 6">KCTC 42117</strain>
    </source>
</reference>